<dbReference type="Pfam" id="PF21000">
    <property type="entry name" value="RMI1_N_N"/>
    <property type="match status" value="1"/>
</dbReference>
<feature type="region of interest" description="Disordered" evidence="2">
    <location>
        <begin position="714"/>
        <end position="871"/>
    </location>
</feature>
<keyword evidence="6" id="KW-1185">Reference proteome</keyword>
<proteinExistence type="inferred from homology"/>
<dbReference type="Gene3D" id="2.40.50.770">
    <property type="entry name" value="RecQ-mediated genome instability protein Rmi1, C-terminal domain"/>
    <property type="match status" value="1"/>
</dbReference>
<keyword evidence="3" id="KW-1133">Transmembrane helix</keyword>
<evidence type="ECO:0000256" key="2">
    <source>
        <dbReference type="SAM" id="MobiDB-lite"/>
    </source>
</evidence>
<dbReference type="SMART" id="SM01161">
    <property type="entry name" value="DUF1767"/>
    <property type="match status" value="1"/>
</dbReference>
<dbReference type="EMBL" id="BQKY01000014">
    <property type="protein sequence ID" value="GJN93600.1"/>
    <property type="molecule type" value="Genomic_DNA"/>
</dbReference>
<keyword evidence="3" id="KW-0812">Transmembrane</keyword>
<dbReference type="InterPro" id="IPR013894">
    <property type="entry name" value="RMI1_OB"/>
</dbReference>
<dbReference type="InterPro" id="IPR007245">
    <property type="entry name" value="PIG-T"/>
</dbReference>
<sequence>MALGLGHSHPSQQQPFVRSRTNLFLSYRDSLPHHAPATPYPRYDDDDDLDTEEAGLIPHAATPRTRHPLDPAASSAASLPPRWVDLADKVDDTFLRLDKLHAKHLLPGFKDRSAEEREIQSLATAITSDFRTCQALIRRIAEQSQALLQSRPRDAVDAEMKRIDLIMAANVQTALATKLQDLSTAFRKKQAEYLRQLKGNESRAVELQNKSTYDPLVALADDEQASRSVLDSSSTTSAPTPSLAQQQLFAPSTSSALSAVDQRTHEITAIAQSIAELADMFKDLSSLVIDQGTLLDRVDWNVEQMGTEVKGAADELRTAARYQRRSGKCQLIFLLVLLVVACLVVLLFRPPRFLSSSSPSSSPSSDLADSRTGGGGMATNDEIAQKLTEELDGRRRTTRRWTRRLLRLRRRRAASPVSDAIVGEEDVLDGRRGAGDDGWMIVRGTEEASEVASVEWEGLVGMAPLPPAFLAWYRNAYPTLQFNPEWLDACVEYLQESDPSAATVPGLIKAVEVQLLSSDLSTSVLVPTPSARRAALTTRTPASARTRLFAGGRKEAVLVQVQRVQDVAHSAGAASEVLREKEEARRMAARGAGAGAGGGGAGRIMDLREGEEDGVDEPKVGVDKVPVFPRGSARLVLSDGETEVVAFERELIPGLGLEEIKLGTKLLVFDVPFVNGIMMLSPKNTVVKGYQVEELEAVKEWMLENGFRERLGMDLLPAPEGAGGSPPPNDENVPPAGVGAPAQRPKPDSDVDMSPPRAAARRPNKAQPQLQPQQPGGPASSTHYSDDGIDWDAVGDADLGFDAGGAGGDEDEEDAMRELERDAAATTGPPPAKKPRPAAARVKAEQPSSGSVAARAGAGAGTGAKTGLSGQVEVLELDSDGDDDEEREQYRESLRLTPFPDGKVLSEFAFDLAGPWLEEGQTVAENAHAHHHTLLPRLLTAVVRQHRVASFHLTLSSGRWLPTWPLHLPVTLPASGIELTAWLELLEGESDADELKRWEAFTSAISGLFCAGVVADGVETSTSSPTWAVPFEGQGDPAEHRLYRLVMPRLAAACTESLTPFRSLLPCSSHAGLSSLLNPHRLFDGEWTLLGVKFVKEEIKEEATIRLEVGSVQDPVRRDRLTGQLGRREFSLTSLYDRSLSTACPVATESRIELVVPTHSLNPFSIEPDLARTLQDVGGRHMAVWDVQQALETAALDVRVTWPGENAFNYPLPSKLPVPPLATRRLLYGIGQQRGRIGVEVINNLETEAEVVWQESWPWWLRAYLSTLEVSVDGNVTTDVVTDLDYRPAIARKRPSSLQAALHLPPRSTAQLTLSYELASLWYTEYPSDANRGFSVPGASFTLLPPGRASTLREQGLPPPPIQLRLNTPTTLLSLPTPDFSMPYNVIILTSTVVALFFGSVMNGLVRKWWIVDVADAVRVKAKAQ</sequence>
<name>A0AAV5GVU3_9BASI</name>
<dbReference type="GO" id="GO:0006886">
    <property type="term" value="P:intracellular protein transport"/>
    <property type="evidence" value="ECO:0007669"/>
    <property type="project" value="InterPro"/>
</dbReference>
<dbReference type="GO" id="GO:0016255">
    <property type="term" value="P:attachment of GPI anchor to protein"/>
    <property type="evidence" value="ECO:0007669"/>
    <property type="project" value="InterPro"/>
</dbReference>
<accession>A0AAV5GVU3</accession>
<comment type="caution">
    <text evidence="5">The sequence shown here is derived from an EMBL/GenBank/DDBJ whole genome shotgun (WGS) entry which is preliminary data.</text>
</comment>
<evidence type="ECO:0000313" key="6">
    <source>
        <dbReference type="Proteomes" id="UP001342314"/>
    </source>
</evidence>
<evidence type="ECO:0000256" key="1">
    <source>
        <dbReference type="ARBA" id="ARBA00009063"/>
    </source>
</evidence>
<dbReference type="InterPro" id="IPR000727">
    <property type="entry name" value="T_SNARE_dom"/>
</dbReference>
<feature type="compositionally biased region" description="Low complexity" evidence="2">
    <location>
        <begin position="767"/>
        <end position="778"/>
    </location>
</feature>
<feature type="region of interest" description="Disordered" evidence="2">
    <location>
        <begin position="354"/>
        <end position="380"/>
    </location>
</feature>
<dbReference type="InterPro" id="IPR006012">
    <property type="entry name" value="Syntaxin/epimorphin_CS"/>
</dbReference>
<dbReference type="PROSITE" id="PS50192">
    <property type="entry name" value="T_SNARE"/>
    <property type="match status" value="1"/>
</dbReference>
<dbReference type="Pfam" id="PF04113">
    <property type="entry name" value="Gpi16"/>
    <property type="match status" value="1"/>
</dbReference>
<protein>
    <recommendedName>
        <fullName evidence="4">t-SNARE coiled-coil homology domain-containing protein</fullName>
    </recommendedName>
</protein>
<dbReference type="Proteomes" id="UP001342314">
    <property type="component" value="Unassembled WGS sequence"/>
</dbReference>
<feature type="transmembrane region" description="Helical" evidence="3">
    <location>
        <begin position="1382"/>
        <end position="1401"/>
    </location>
</feature>
<dbReference type="SUPFAM" id="SSF47661">
    <property type="entry name" value="t-snare proteins"/>
    <property type="match status" value="1"/>
</dbReference>
<dbReference type="GO" id="GO:0005484">
    <property type="term" value="F:SNAP receptor activity"/>
    <property type="evidence" value="ECO:0007669"/>
    <property type="project" value="InterPro"/>
</dbReference>
<feature type="compositionally biased region" description="Low complexity" evidence="2">
    <location>
        <begin position="354"/>
        <end position="367"/>
    </location>
</feature>
<organism evidence="5 6">
    <name type="scientific">Rhodotorula paludigena</name>
    <dbReference type="NCBI Taxonomy" id="86838"/>
    <lineage>
        <taxon>Eukaryota</taxon>
        <taxon>Fungi</taxon>
        <taxon>Dikarya</taxon>
        <taxon>Basidiomycota</taxon>
        <taxon>Pucciniomycotina</taxon>
        <taxon>Microbotryomycetes</taxon>
        <taxon>Sporidiobolales</taxon>
        <taxon>Sporidiobolaceae</taxon>
        <taxon>Rhodotorula</taxon>
    </lineage>
</organism>
<dbReference type="Gene3D" id="1.20.58.70">
    <property type="match status" value="1"/>
</dbReference>
<gene>
    <name evidence="5" type="ORF">Rhopal_006657-T1</name>
</gene>
<dbReference type="Pfam" id="PF05739">
    <property type="entry name" value="SNARE"/>
    <property type="match status" value="1"/>
</dbReference>
<feature type="transmembrane region" description="Helical" evidence="3">
    <location>
        <begin position="331"/>
        <end position="348"/>
    </location>
</feature>
<dbReference type="PROSITE" id="PS00914">
    <property type="entry name" value="SYNTAXIN"/>
    <property type="match status" value="1"/>
</dbReference>
<feature type="domain" description="T-SNARE coiled-coil homology" evidence="4">
    <location>
        <begin position="257"/>
        <end position="319"/>
    </location>
</feature>
<comment type="similarity">
    <text evidence="1">Belongs to the syntaxin family.</text>
</comment>
<dbReference type="InterPro" id="IPR042470">
    <property type="entry name" value="RMI1_N_C_sf"/>
</dbReference>
<keyword evidence="3" id="KW-0472">Membrane</keyword>
<dbReference type="InterPro" id="IPR010989">
    <property type="entry name" value="SNARE"/>
</dbReference>
<dbReference type="SMART" id="SM00397">
    <property type="entry name" value="t_SNARE"/>
    <property type="match status" value="1"/>
</dbReference>
<dbReference type="PANTHER" id="PTHR12959:SF11">
    <property type="entry name" value="GPI TRANSAMIDASE COMPONENT PIG-T"/>
    <property type="match status" value="1"/>
</dbReference>
<dbReference type="PANTHER" id="PTHR12959">
    <property type="entry name" value="GPI TRANSAMIDASE COMPONENT PIG-T-RELATED"/>
    <property type="match status" value="1"/>
</dbReference>
<dbReference type="InterPro" id="IPR049363">
    <property type="entry name" value="RMI1_N"/>
</dbReference>
<dbReference type="GO" id="GO:0016192">
    <property type="term" value="P:vesicle-mediated transport"/>
    <property type="evidence" value="ECO:0007669"/>
    <property type="project" value="InterPro"/>
</dbReference>
<evidence type="ECO:0000256" key="3">
    <source>
        <dbReference type="SAM" id="Phobius"/>
    </source>
</evidence>
<dbReference type="GO" id="GO:0042765">
    <property type="term" value="C:GPI-anchor transamidase complex"/>
    <property type="evidence" value="ECO:0007669"/>
    <property type="project" value="InterPro"/>
</dbReference>
<evidence type="ECO:0000259" key="4">
    <source>
        <dbReference type="PROSITE" id="PS50192"/>
    </source>
</evidence>
<evidence type="ECO:0000313" key="5">
    <source>
        <dbReference type="EMBL" id="GJN93600.1"/>
    </source>
</evidence>
<reference evidence="5 6" key="1">
    <citation type="submission" date="2021-12" db="EMBL/GenBank/DDBJ databases">
        <title>High titer production of polyol ester of fatty acids by Rhodotorula paludigena BS15 towards product separation-free biomass refinery.</title>
        <authorList>
            <person name="Mano J."/>
            <person name="Ono H."/>
            <person name="Tanaka T."/>
            <person name="Naito K."/>
            <person name="Sushida H."/>
            <person name="Ike M."/>
            <person name="Tokuyasu K."/>
            <person name="Kitaoka M."/>
        </authorList>
    </citation>
    <scope>NUCLEOTIDE SEQUENCE [LARGE SCALE GENOMIC DNA]</scope>
    <source>
        <strain evidence="5 6">BS15</strain>
    </source>
</reference>
<feature type="compositionally biased region" description="Low complexity" evidence="2">
    <location>
        <begin position="848"/>
        <end position="857"/>
    </location>
</feature>
<dbReference type="Pfam" id="PF08585">
    <property type="entry name" value="RMI1_N_C"/>
    <property type="match status" value="1"/>
</dbReference>
<dbReference type="CDD" id="cd15845">
    <property type="entry name" value="SNARE_syntaxin16"/>
    <property type="match status" value="1"/>
</dbReference>